<dbReference type="AlphaFoldDB" id="A0A3N4GFK6"/>
<feature type="transmembrane region" description="Helical" evidence="8">
    <location>
        <begin position="274"/>
        <end position="301"/>
    </location>
</feature>
<evidence type="ECO:0000256" key="8">
    <source>
        <dbReference type="SAM" id="Phobius"/>
    </source>
</evidence>
<organism evidence="9 10">
    <name type="scientific">Aerococcus agrisoli</name>
    <dbReference type="NCBI Taxonomy" id="2487350"/>
    <lineage>
        <taxon>Bacteria</taxon>
        <taxon>Bacillati</taxon>
        <taxon>Bacillota</taxon>
        <taxon>Bacilli</taxon>
        <taxon>Lactobacillales</taxon>
        <taxon>Aerococcaceae</taxon>
        <taxon>Aerococcus</taxon>
    </lineage>
</organism>
<proteinExistence type="predicted"/>
<keyword evidence="6 8" id="KW-1133">Transmembrane helix</keyword>
<dbReference type="EMBL" id="RKMG01000006">
    <property type="protein sequence ID" value="RPA60965.1"/>
    <property type="molecule type" value="Genomic_DNA"/>
</dbReference>
<dbReference type="PANTHER" id="PTHR13929:SF0">
    <property type="entry name" value="UBIA PRENYLTRANSFERASE DOMAIN-CONTAINING PROTEIN 1"/>
    <property type="match status" value="1"/>
</dbReference>
<evidence type="ECO:0000256" key="4">
    <source>
        <dbReference type="ARBA" id="ARBA00022679"/>
    </source>
</evidence>
<name>A0A3N4GFK6_9LACT</name>
<dbReference type="InterPro" id="IPR000537">
    <property type="entry name" value="UbiA_prenyltransferase"/>
</dbReference>
<keyword evidence="10" id="KW-1185">Reference proteome</keyword>
<dbReference type="Gene3D" id="1.10.357.140">
    <property type="entry name" value="UbiA prenyltransferase"/>
    <property type="match status" value="1"/>
</dbReference>
<dbReference type="GO" id="GO:0016020">
    <property type="term" value="C:membrane"/>
    <property type="evidence" value="ECO:0007669"/>
    <property type="project" value="UniProtKB-SubCell"/>
</dbReference>
<dbReference type="InterPro" id="IPR026046">
    <property type="entry name" value="UBIAD1"/>
</dbReference>
<evidence type="ECO:0000256" key="6">
    <source>
        <dbReference type="ARBA" id="ARBA00022989"/>
    </source>
</evidence>
<evidence type="ECO:0000256" key="3">
    <source>
        <dbReference type="ARBA" id="ARBA00022428"/>
    </source>
</evidence>
<dbReference type="PIRSF" id="PIRSF005355">
    <property type="entry name" value="UBIAD1"/>
    <property type="match status" value="1"/>
</dbReference>
<dbReference type="GO" id="GO:0009234">
    <property type="term" value="P:menaquinone biosynthetic process"/>
    <property type="evidence" value="ECO:0007669"/>
    <property type="project" value="UniProtKB-UniPathway"/>
</dbReference>
<keyword evidence="4 9" id="KW-0808">Transferase</keyword>
<feature type="transmembrane region" description="Helical" evidence="8">
    <location>
        <begin position="90"/>
        <end position="110"/>
    </location>
</feature>
<dbReference type="OrthoDB" id="9767568at2"/>
<dbReference type="Pfam" id="PF01040">
    <property type="entry name" value="UbiA"/>
    <property type="match status" value="1"/>
</dbReference>
<feature type="transmembrane region" description="Helical" evidence="8">
    <location>
        <begin position="39"/>
        <end position="58"/>
    </location>
</feature>
<dbReference type="InterPro" id="IPR044878">
    <property type="entry name" value="UbiA_sf"/>
</dbReference>
<dbReference type="GO" id="GO:0004659">
    <property type="term" value="F:prenyltransferase activity"/>
    <property type="evidence" value="ECO:0007669"/>
    <property type="project" value="InterPro"/>
</dbReference>
<dbReference type="RefSeq" id="WP_123779479.1">
    <property type="nucleotide sequence ID" value="NZ_RKMG01000006.1"/>
</dbReference>
<comment type="subcellular location">
    <subcellularLocation>
        <location evidence="1">Membrane</location>
        <topology evidence="1">Multi-pass membrane protein</topology>
    </subcellularLocation>
</comment>
<dbReference type="PANTHER" id="PTHR13929">
    <property type="entry name" value="1,4-DIHYDROXY-2-NAPHTHOATE OCTAPRENYLTRANSFERASE"/>
    <property type="match status" value="1"/>
</dbReference>
<dbReference type="CDD" id="cd13962">
    <property type="entry name" value="PT_UbiA_UBIAD1"/>
    <property type="match status" value="1"/>
</dbReference>
<evidence type="ECO:0000256" key="5">
    <source>
        <dbReference type="ARBA" id="ARBA00022692"/>
    </source>
</evidence>
<keyword evidence="5 8" id="KW-0812">Transmembrane</keyword>
<evidence type="ECO:0000256" key="1">
    <source>
        <dbReference type="ARBA" id="ARBA00004141"/>
    </source>
</evidence>
<dbReference type="NCBIfam" id="NF004752">
    <property type="entry name" value="PRK06080.1-4"/>
    <property type="match status" value="1"/>
</dbReference>
<dbReference type="GO" id="GO:0042371">
    <property type="term" value="P:vitamin K biosynthetic process"/>
    <property type="evidence" value="ECO:0007669"/>
    <property type="project" value="TreeGrafter"/>
</dbReference>
<evidence type="ECO:0000256" key="7">
    <source>
        <dbReference type="ARBA" id="ARBA00023136"/>
    </source>
</evidence>
<dbReference type="Proteomes" id="UP000273977">
    <property type="component" value="Unassembled WGS sequence"/>
</dbReference>
<accession>A0A3N4GFK6</accession>
<protein>
    <submittedName>
        <fullName evidence="9">Prenyltransferase</fullName>
    </submittedName>
</protein>
<gene>
    <name evidence="9" type="ORF">EF384_02825</name>
</gene>
<dbReference type="UniPathway" id="UPA00079"/>
<feature type="transmembrane region" description="Helical" evidence="8">
    <location>
        <begin position="230"/>
        <end position="254"/>
    </location>
</feature>
<sequence length="302" mass="34150">MTIPIFLELVEMKAKTASIFPFFLGVCIAWYNFGSMHTGYTIAFFIAMFIFNMAVDILDNYNDYRHATSVHDYKEKTNIIGRENLDINKIFILMVSMIVVSALIGIVLAYFVGWPLLVMGLYCYLVGIFYSSGPRPLSSLPVGEFFSGSTMGFMITLISVYLNTFDTEPFTLTIIFDVFIVSLPVSLWIANLMLANNTSDLEEDELNERYTIVHYLTKSGALKLFVTNNVIAFISVVIAVLMGLAPWTMLFTFLVFPYIWKQQDMFLQKQVKSVTFICAVKILAVGSLAQVVTYFIGLFIAM</sequence>
<evidence type="ECO:0000313" key="9">
    <source>
        <dbReference type="EMBL" id="RPA60965.1"/>
    </source>
</evidence>
<feature type="transmembrane region" description="Helical" evidence="8">
    <location>
        <begin position="116"/>
        <end position="133"/>
    </location>
</feature>
<feature type="transmembrane region" description="Helical" evidence="8">
    <location>
        <begin position="12"/>
        <end position="33"/>
    </location>
</feature>
<feature type="transmembrane region" description="Helical" evidence="8">
    <location>
        <begin position="170"/>
        <end position="190"/>
    </location>
</feature>
<comment type="caution">
    <text evidence="9">The sequence shown here is derived from an EMBL/GenBank/DDBJ whole genome shotgun (WGS) entry which is preliminary data.</text>
</comment>
<comment type="pathway">
    <text evidence="2">Quinol/quinone metabolism; menaquinone biosynthesis.</text>
</comment>
<feature type="transmembrane region" description="Helical" evidence="8">
    <location>
        <begin position="145"/>
        <end position="164"/>
    </location>
</feature>
<evidence type="ECO:0000256" key="2">
    <source>
        <dbReference type="ARBA" id="ARBA00004863"/>
    </source>
</evidence>
<reference evidence="9 10" key="1">
    <citation type="submission" date="2018-11" db="EMBL/GenBank/DDBJ databases">
        <title>Aerococcus sp. SJQ22, whole genome shotgun sequence.</title>
        <authorList>
            <person name="Sun L."/>
            <person name="Gao X."/>
            <person name="Chen W."/>
            <person name="Huang K."/>
        </authorList>
    </citation>
    <scope>NUCLEOTIDE SEQUENCE [LARGE SCALE GENOMIC DNA]</scope>
    <source>
        <strain evidence="9 10">SJQ22</strain>
    </source>
</reference>
<keyword evidence="3" id="KW-0474">Menaquinone biosynthesis</keyword>
<evidence type="ECO:0000313" key="10">
    <source>
        <dbReference type="Proteomes" id="UP000273977"/>
    </source>
</evidence>
<keyword evidence="7 8" id="KW-0472">Membrane</keyword>